<comment type="caution">
    <text evidence="1">The sequence shown here is derived from an EMBL/GenBank/DDBJ whole genome shotgun (WGS) entry which is preliminary data.</text>
</comment>
<sequence>QHGSVPGPVVGQELGPAHLLSAAAVRGLSGRAQPHLQLPQLHNAALHFQLTYSLPSSTSLPSLLPSSLISAPLFSTSSTSSFAQTPTFIYQPSSSPFPLSLSTFSFSDLADLESMLLWTLHEPSTIALTIMYCLSFILGFVGNLMSLRVLTNRRSRRLAGVSATRSLLVNLAVCDLAVVCVCMPITLGSQIYTAWVYGDLLCRAVPFTQAVSVSASVLTLTVISVNRYYSVRSPLRARSMFTRRRILATVAVVWTVSSIMCAPIAVMNRRREISFGTFAILVCQEEWPQHRLKQGYNVLLFVMLYCLPVTFNLSIGFLTGRRLWGGKKSTFADLDPRSQALHVSRLKTRQKIAKMVVCLVLLFAVSWLPLYLADLWIDCEQRPPSWLLQQTRPFAQWLGLTNSSLNPICYCFIGDLYRSAKVIRTRYYQKVAALFSSSSFSSSAAVASPITAITDTKVTAAEHHHIAAAAVAASASIVTIPRLLSLARGQGLGQKVGDSSDSRAGSDHSISDWCRSSPSVCDSSLFPCQLHTLQHSIQRQEFLPTRRHSVNENAGPLPLRIESVEIDMLPLRRHSGDRICGLSADKRGIITSGRDALCYSGQHRGKTSQTFAVAADKEDKTNDMTSL</sequence>
<evidence type="ECO:0000313" key="1">
    <source>
        <dbReference type="EMBL" id="KAI3353403.1"/>
    </source>
</evidence>
<organism evidence="1 2">
    <name type="scientific">Scortum barcoo</name>
    <name type="common">barcoo grunter</name>
    <dbReference type="NCBI Taxonomy" id="214431"/>
    <lineage>
        <taxon>Eukaryota</taxon>
        <taxon>Metazoa</taxon>
        <taxon>Chordata</taxon>
        <taxon>Craniata</taxon>
        <taxon>Vertebrata</taxon>
        <taxon>Euteleostomi</taxon>
        <taxon>Actinopterygii</taxon>
        <taxon>Neopterygii</taxon>
        <taxon>Teleostei</taxon>
        <taxon>Neoteleostei</taxon>
        <taxon>Acanthomorphata</taxon>
        <taxon>Eupercaria</taxon>
        <taxon>Centrarchiformes</taxon>
        <taxon>Terapontoidei</taxon>
        <taxon>Terapontidae</taxon>
        <taxon>Scortum</taxon>
    </lineage>
</organism>
<dbReference type="Proteomes" id="UP000831701">
    <property type="component" value="Chromosome 23"/>
</dbReference>
<protein>
    <submittedName>
        <fullName evidence="1">Uncharacterized protein</fullName>
    </submittedName>
</protein>
<evidence type="ECO:0000313" key="2">
    <source>
        <dbReference type="Proteomes" id="UP000831701"/>
    </source>
</evidence>
<dbReference type="EMBL" id="CM041553">
    <property type="protein sequence ID" value="KAI3353403.1"/>
    <property type="molecule type" value="Genomic_DNA"/>
</dbReference>
<gene>
    <name evidence="1" type="ORF">L3Q82_019942</name>
</gene>
<feature type="non-terminal residue" evidence="1">
    <location>
        <position position="1"/>
    </location>
</feature>
<name>A0ACB8VCV7_9TELE</name>
<reference evidence="1" key="1">
    <citation type="submission" date="2022-04" db="EMBL/GenBank/DDBJ databases">
        <title>Jade perch genome.</title>
        <authorList>
            <person name="Chao B."/>
        </authorList>
    </citation>
    <scope>NUCLEOTIDE SEQUENCE</scope>
    <source>
        <strain evidence="1">CB-2022</strain>
    </source>
</reference>
<proteinExistence type="predicted"/>
<accession>A0ACB8VCV7</accession>
<keyword evidence="2" id="KW-1185">Reference proteome</keyword>